<reference evidence="2" key="1">
    <citation type="submission" date="2016-10" db="EMBL/GenBank/DDBJ databases">
        <authorList>
            <person name="Varghese N."/>
            <person name="Submissions S."/>
        </authorList>
    </citation>
    <scope>NUCLEOTIDE SEQUENCE [LARGE SCALE GENOMIC DNA]</scope>
    <source>
        <strain evidence="2">DSM 12111</strain>
    </source>
</reference>
<sequence>MRSLWWWLLGSCWVVSVSVSATELLPHTQPTPLQLNVAAQGVWQQADELLIEGVNQHPHPIIVVLRLDDEVSWDYATRFNREWQVPPGPFLLSQPLSGLRDGRGREMSRLALRRLYLFHAEQGPAVQVNHLRLFRQTFPEQVVAWDMGAAHSACSSGFRCMDERSLALQGVALEARQRPYADALLADGIRGIAALRLPLAAGRWRLLLWQEDVGEWEYLPHVLHRELRLNGERVRNEHLTPEQWYSQRYLAGREREWQVGEDAWQALGRWRGEALEQTVEVVQDQGLLIEMTGEGADAQYLSGLLAWPADDPVAEEAVRTWQRQRAQRFAAQWPVQAQDESVAKQLQVRLTAVEDWLATPLEDAQIQRGVAGSRLFVGLRIDAAQEDNSPVLLVTPPLLNDQSLPVQVHFGHWRLERPQAASTLLVPGAGHLRADLEHLRLRPGQPRRLLVSVQVSEGAAPGVYVGNVQVYSHGAFRQLPYRVQVLAVQRTPQQTAVGLYHERLPALGWFSPLEPAMQQLESCDWQRFVQLGLSTVAPALPTPDSAQARDDLAAQVSRVQQLGLSAPLLAYAPLKRLRAGVGDEEALQRLRLLSPVLRQQLWWAVADEPAVEQFAVLQQFADQARAIALPLAWQLNHPEQQKLLKPGDLLLANPGFGVDVERIAQIEAQGVKVWLYNLGRERLAAGFYLWRSQASGLLQWHARMPTADPFDSTDGREADFNYLWPQALMPDQRCAVLDMDARLVGLSQGMEDLRWLQWLDQQASVNEAARRLRKQLWQQVPTRWEMAQTLQEKHLQGWREAILELAQQRSPSFAAPLK</sequence>
<gene>
    <name evidence="1" type="ORF">SAMN05421553_3590</name>
</gene>
<dbReference type="STRING" id="53406.SAMN05421553_3590"/>
<keyword evidence="2" id="KW-1185">Reference proteome</keyword>
<dbReference type="Proteomes" id="UP000242849">
    <property type="component" value="Unassembled WGS sequence"/>
</dbReference>
<evidence type="ECO:0000313" key="2">
    <source>
        <dbReference type="Proteomes" id="UP000242849"/>
    </source>
</evidence>
<dbReference type="AlphaFoldDB" id="A0A1H5EF52"/>
<evidence type="ECO:0000313" key="1">
    <source>
        <dbReference type="EMBL" id="SED89751.1"/>
    </source>
</evidence>
<evidence type="ECO:0008006" key="3">
    <source>
        <dbReference type="Google" id="ProtNLM"/>
    </source>
</evidence>
<proteinExistence type="predicted"/>
<protein>
    <recommendedName>
        <fullName evidence="3">Glycoside hydrolase 123 C-terminal domain-containing protein</fullName>
    </recommendedName>
</protein>
<organism evidence="1 2">
    <name type="scientific">Pseudomonas anguilliseptica</name>
    <dbReference type="NCBI Taxonomy" id="53406"/>
    <lineage>
        <taxon>Bacteria</taxon>
        <taxon>Pseudomonadati</taxon>
        <taxon>Pseudomonadota</taxon>
        <taxon>Gammaproteobacteria</taxon>
        <taxon>Pseudomonadales</taxon>
        <taxon>Pseudomonadaceae</taxon>
        <taxon>Pseudomonas</taxon>
    </lineage>
</organism>
<name>A0A1H5EF52_PSEAG</name>
<dbReference type="EMBL" id="FNSC01000001">
    <property type="protein sequence ID" value="SED89751.1"/>
    <property type="molecule type" value="Genomic_DNA"/>
</dbReference>
<accession>A0A1H5EF52</accession>